<sequence>MPVTFTVEHRSRYSVVRVDGEPDLNEFLTFVERLGVESAGWGVREVLVDMRTVRSLKTFTEHYAIGESVARHLAHLRKMASVVPADRVTRASEKTAKRSGVNLTVFTTESEAIEWLLSADS</sequence>
<dbReference type="InterPro" id="IPR036513">
    <property type="entry name" value="STAS_dom_sf"/>
</dbReference>
<proteinExistence type="predicted"/>
<keyword evidence="2" id="KW-1185">Reference proteome</keyword>
<gene>
    <name evidence="1" type="ORF">I5803_03355</name>
</gene>
<dbReference type="Gene3D" id="3.40.50.10600">
    <property type="entry name" value="SpoIIaa-like domains"/>
    <property type="match status" value="1"/>
</dbReference>
<comment type="caution">
    <text evidence="1">The sequence shown here is derived from an EMBL/GenBank/DDBJ whole genome shotgun (WGS) entry which is preliminary data.</text>
</comment>
<dbReference type="SUPFAM" id="SSF52091">
    <property type="entry name" value="SpoIIaa-like"/>
    <property type="match status" value="1"/>
</dbReference>
<dbReference type="InterPro" id="IPR021866">
    <property type="entry name" value="SpoIIAA-like"/>
</dbReference>
<dbReference type="EMBL" id="JADWYS010000001">
    <property type="protein sequence ID" value="MBG9387053.1"/>
    <property type="molecule type" value="Genomic_DNA"/>
</dbReference>
<accession>A0A931H1Z2</accession>
<evidence type="ECO:0000313" key="2">
    <source>
        <dbReference type="Proteomes" id="UP000651050"/>
    </source>
</evidence>
<dbReference type="Pfam" id="PF11964">
    <property type="entry name" value="SpoIIAA-like"/>
    <property type="match status" value="1"/>
</dbReference>
<organism evidence="1 2">
    <name type="scientific">Caenimonas aquaedulcis</name>
    <dbReference type="NCBI Taxonomy" id="2793270"/>
    <lineage>
        <taxon>Bacteria</taxon>
        <taxon>Pseudomonadati</taxon>
        <taxon>Pseudomonadota</taxon>
        <taxon>Betaproteobacteria</taxon>
        <taxon>Burkholderiales</taxon>
        <taxon>Comamonadaceae</taxon>
        <taxon>Caenimonas</taxon>
    </lineage>
</organism>
<dbReference type="RefSeq" id="WP_196985002.1">
    <property type="nucleotide sequence ID" value="NZ_JADWYS010000001.1"/>
</dbReference>
<reference evidence="1" key="1">
    <citation type="submission" date="2020-11" db="EMBL/GenBank/DDBJ databases">
        <title>Bacterial whole genome sequence for Caenimonas sp. DR4.4.</title>
        <authorList>
            <person name="Le V."/>
            <person name="Ko S.-R."/>
            <person name="Ahn C.-Y."/>
            <person name="Oh H.-M."/>
        </authorList>
    </citation>
    <scope>NUCLEOTIDE SEQUENCE</scope>
    <source>
        <strain evidence="1">DR4.4</strain>
    </source>
</reference>
<name>A0A931H1Z2_9BURK</name>
<dbReference type="Proteomes" id="UP000651050">
    <property type="component" value="Unassembled WGS sequence"/>
</dbReference>
<protein>
    <submittedName>
        <fullName evidence="1">STAS/SEC14 domain-containing protein</fullName>
    </submittedName>
</protein>
<dbReference type="AlphaFoldDB" id="A0A931H1Z2"/>
<evidence type="ECO:0000313" key="1">
    <source>
        <dbReference type="EMBL" id="MBG9387053.1"/>
    </source>
</evidence>
<dbReference type="InterPro" id="IPR038396">
    <property type="entry name" value="SpoIIAA-like_sf"/>
</dbReference>